<organism evidence="2">
    <name type="scientific">Cacopsylla melanoneura</name>
    <dbReference type="NCBI Taxonomy" id="428564"/>
    <lineage>
        <taxon>Eukaryota</taxon>
        <taxon>Metazoa</taxon>
        <taxon>Ecdysozoa</taxon>
        <taxon>Arthropoda</taxon>
        <taxon>Hexapoda</taxon>
        <taxon>Insecta</taxon>
        <taxon>Pterygota</taxon>
        <taxon>Neoptera</taxon>
        <taxon>Paraneoptera</taxon>
        <taxon>Hemiptera</taxon>
        <taxon>Sternorrhyncha</taxon>
        <taxon>Psylloidea</taxon>
        <taxon>Psyllidae</taxon>
        <taxon>Psyllinae</taxon>
        <taxon>Cacopsylla</taxon>
    </lineage>
</organism>
<keyword evidence="1" id="KW-0812">Transmembrane</keyword>
<protein>
    <submittedName>
        <fullName evidence="2">Sensory neuron membrane protein 1</fullName>
    </submittedName>
</protein>
<evidence type="ECO:0000313" key="2">
    <source>
        <dbReference type="EMBL" id="CAG6695700.1"/>
    </source>
</evidence>
<evidence type="ECO:0000256" key="1">
    <source>
        <dbReference type="SAM" id="Phobius"/>
    </source>
</evidence>
<dbReference type="AlphaFoldDB" id="A0A8D8U096"/>
<sequence length="188" mass="21155">MFLPWSLSKWRERNLGFIRNIIIYHTLSSLILLGSWFLGFSNRNEALFPQGILLQTARDTPAGLALIDKAIDPIFNGQKSLYFKTTPNQILFDGILLNCTSRKVAPKAVCAILQTKGAELGIQKAGDNIFKVSIFGHVSNFLNISISISHFLNKEKITRILVFCNKENPRKNTTQVLISVVFVIVFKT</sequence>
<keyword evidence="1" id="KW-0472">Membrane</keyword>
<proteinExistence type="predicted"/>
<keyword evidence="1" id="KW-1133">Transmembrane helix</keyword>
<name>A0A8D8U096_9HEMI</name>
<reference evidence="2" key="1">
    <citation type="submission" date="2021-05" db="EMBL/GenBank/DDBJ databases">
        <authorList>
            <person name="Alioto T."/>
            <person name="Alioto T."/>
            <person name="Gomez Garrido J."/>
        </authorList>
    </citation>
    <scope>NUCLEOTIDE SEQUENCE</scope>
</reference>
<accession>A0A8D8U096</accession>
<dbReference type="EMBL" id="HBUF01325053">
    <property type="protein sequence ID" value="CAG6695700.1"/>
    <property type="molecule type" value="Transcribed_RNA"/>
</dbReference>
<feature type="transmembrane region" description="Helical" evidence="1">
    <location>
        <begin position="21"/>
        <end position="40"/>
    </location>
</feature>